<dbReference type="PANTHER" id="PTHR40627">
    <property type="entry name" value="INDOLE PRENYLTRANSFERASE TDIB-RELATED"/>
    <property type="match status" value="1"/>
</dbReference>
<dbReference type="KEGG" id="bfu:BCIN_14g04900"/>
<dbReference type="SFLD" id="SFLDG01162">
    <property type="entry name" value="I"/>
    <property type="match status" value="1"/>
</dbReference>
<dbReference type="PANTHER" id="PTHR40627:SF4">
    <property type="entry name" value="PRENYLTRANSFERASE ASQH1-RELATED"/>
    <property type="match status" value="1"/>
</dbReference>
<dbReference type="Pfam" id="PF11991">
    <property type="entry name" value="Trp_DMAT"/>
    <property type="match status" value="1"/>
</dbReference>
<dbReference type="EMBL" id="CP009818">
    <property type="protein sequence ID" value="ATZ57343.1"/>
    <property type="molecule type" value="Genomic_DNA"/>
</dbReference>
<dbReference type="NCBIfam" id="TIGR03429">
    <property type="entry name" value="arom_pren_DMATS"/>
    <property type="match status" value="1"/>
</dbReference>
<evidence type="ECO:0000256" key="1">
    <source>
        <dbReference type="ARBA" id="ARBA00010209"/>
    </source>
</evidence>
<dbReference type="GO" id="GO:0016765">
    <property type="term" value="F:transferase activity, transferring alkyl or aryl (other than methyl) groups"/>
    <property type="evidence" value="ECO:0007669"/>
    <property type="project" value="InterPro"/>
</dbReference>
<dbReference type="VEuPathDB" id="FungiDB:Bcin14g04900"/>
<organism evidence="4 5">
    <name type="scientific">Botryotinia fuckeliana (strain B05.10)</name>
    <name type="common">Noble rot fungus</name>
    <name type="synonym">Botrytis cinerea</name>
    <dbReference type="NCBI Taxonomy" id="332648"/>
    <lineage>
        <taxon>Eukaryota</taxon>
        <taxon>Fungi</taxon>
        <taxon>Dikarya</taxon>
        <taxon>Ascomycota</taxon>
        <taxon>Pezizomycotina</taxon>
        <taxon>Leotiomycetes</taxon>
        <taxon>Helotiales</taxon>
        <taxon>Sclerotiniaceae</taxon>
        <taxon>Botrytis</taxon>
    </lineage>
</organism>
<reference evidence="4 5" key="2">
    <citation type="journal article" date="2012" name="Eukaryot. Cell">
        <title>Genome update of Botrytis cinerea strains B05.10 and T4.</title>
        <authorList>
            <person name="Staats M."/>
            <person name="van Kan J.A."/>
        </authorList>
    </citation>
    <scope>NUCLEOTIDE SEQUENCE [LARGE SCALE GENOMIC DNA]</scope>
    <source>
        <strain evidence="4 5">B05.10</strain>
    </source>
</reference>
<dbReference type="InterPro" id="IPR012148">
    <property type="entry name" value="ABBA_DMATS-like"/>
</dbReference>
<feature type="binding site" evidence="3">
    <location>
        <position position="253"/>
    </location>
    <ligand>
        <name>dimethylallyl diphosphate</name>
        <dbReference type="ChEBI" id="CHEBI:57623"/>
    </ligand>
</feature>
<reference evidence="4 5" key="3">
    <citation type="journal article" date="2017" name="Mol. Plant Pathol.">
        <title>A gapless genome sequence of the fungus Botrytis cinerea.</title>
        <authorList>
            <person name="Van Kan J.A."/>
            <person name="Stassen J.H."/>
            <person name="Mosbach A."/>
            <person name="Van Der Lee T.A."/>
            <person name="Faino L."/>
            <person name="Farmer A.D."/>
            <person name="Papasotiriou D.G."/>
            <person name="Zhou S."/>
            <person name="Seidl M.F."/>
            <person name="Cottam E."/>
            <person name="Edel D."/>
            <person name="Hahn M."/>
            <person name="Schwartz D.C."/>
            <person name="Dietrich R.A."/>
            <person name="Widdison S."/>
            <person name="Scalliet G."/>
        </authorList>
    </citation>
    <scope>NUCLEOTIDE SEQUENCE [LARGE SCALE GENOMIC DNA]</scope>
    <source>
        <strain evidence="4 5">B05.10</strain>
    </source>
</reference>
<keyword evidence="5" id="KW-1185">Reference proteome</keyword>
<dbReference type="SFLD" id="SFLDS00036">
    <property type="entry name" value="Aromatic_Prenyltransferase"/>
    <property type="match status" value="1"/>
</dbReference>
<dbReference type="Proteomes" id="UP000001798">
    <property type="component" value="Chromosome 14"/>
</dbReference>
<dbReference type="CDD" id="cd13929">
    <property type="entry name" value="PT-DMATS_CymD"/>
    <property type="match status" value="1"/>
</dbReference>
<feature type="binding site" evidence="3">
    <location>
        <position position="407"/>
    </location>
    <ligand>
        <name>dimethylallyl diphosphate</name>
        <dbReference type="ChEBI" id="CHEBI:57623"/>
    </ligand>
</feature>
<evidence type="ECO:0000256" key="2">
    <source>
        <dbReference type="ARBA" id="ARBA00022679"/>
    </source>
</evidence>
<evidence type="ECO:0000256" key="3">
    <source>
        <dbReference type="PIRSR" id="PIRSR000509-1"/>
    </source>
</evidence>
<evidence type="ECO:0000313" key="4">
    <source>
        <dbReference type="EMBL" id="ATZ57343.1"/>
    </source>
</evidence>
<protein>
    <submittedName>
        <fullName evidence="4">Bcdmats2</fullName>
    </submittedName>
</protein>
<dbReference type="RefSeq" id="XP_024553090.1">
    <property type="nucleotide sequence ID" value="XM_024697275.1"/>
</dbReference>
<sequence length="493" mass="55421">MSFAKYNSHRKETMASFSKLQNDMPDETSIEENINGLAIDKLAVPDSELASAVWESTSKWLPRRNDDCDFWWQSTGPQLGALLFHAGYSVAQQYEGLLFHYHVLVPRLGPRPTSSSLAGGSPYKWKSFMQDDFKPIEYSWKWDTGKLLSNGNMSKPDLRLVIEAIGPLTGTTQDPLNQVATGEILRELDSVNPKVDLTWFHQVSRAIFGDVDVTGAKDHIQAADLADVGSSSMFLAFQFLKGDPKSDSPIKAYFMPPGWAKSRGTDNRAHEKIIAAIRSLGHKDKHEWTTLDQLLSFFNDNENGRQLSTPFIVSTDCMISSECRLKIYVRTPRASFDSVVDILSMGGKRAGFEKNFQELKDLWRLTFDLPIGFSTSEDLPLREHGTSGMCYHFEIHQANALPDVKLYIPTKHYGQSDMKVAKGLTKYLELYGRGTYAADYMKALKQLAPLHQLETSSGVQSYISCALEKESLSLTTYFNPCIPLEIRDLLLVN</sequence>
<feature type="binding site" evidence="3">
    <location>
        <position position="251"/>
    </location>
    <ligand>
        <name>dimethylallyl diphosphate</name>
        <dbReference type="ChEBI" id="CHEBI:57623"/>
    </ligand>
</feature>
<comment type="similarity">
    <text evidence="1">Belongs to the tryptophan dimethylallyltransferase family.</text>
</comment>
<feature type="binding site" evidence="3">
    <location>
        <position position="324"/>
    </location>
    <ligand>
        <name>dimethylallyl diphosphate</name>
        <dbReference type="ChEBI" id="CHEBI:57623"/>
    </ligand>
</feature>
<evidence type="ECO:0000313" key="5">
    <source>
        <dbReference type="Proteomes" id="UP000001798"/>
    </source>
</evidence>
<keyword evidence="2" id="KW-0808">Transferase</keyword>
<dbReference type="GeneID" id="5426031"/>
<feature type="binding site" evidence="3">
    <location>
        <position position="326"/>
    </location>
    <ligand>
        <name>dimethylallyl diphosphate</name>
        <dbReference type="ChEBI" id="CHEBI:57623"/>
    </ligand>
</feature>
<dbReference type="InterPro" id="IPR033964">
    <property type="entry name" value="ABBA"/>
</dbReference>
<dbReference type="GO" id="GO:0009820">
    <property type="term" value="P:alkaloid metabolic process"/>
    <property type="evidence" value="ECO:0007669"/>
    <property type="project" value="InterPro"/>
</dbReference>
<dbReference type="PIRSF" id="PIRSF000509">
    <property type="entry name" value="Trp_DMAT"/>
    <property type="match status" value="1"/>
</dbReference>
<feature type="binding site" evidence="3">
    <location>
        <position position="137"/>
    </location>
    <ligand>
        <name>L-tryptophan</name>
        <dbReference type="ChEBI" id="CHEBI:57912"/>
    </ligand>
</feature>
<feature type="binding site" evidence="3">
    <location>
        <position position="159"/>
    </location>
    <ligand>
        <name>dimethylallyl diphosphate</name>
        <dbReference type="ChEBI" id="CHEBI:57623"/>
    </ligand>
</feature>
<feature type="binding site" evidence="3">
    <location>
        <position position="328"/>
    </location>
    <ligand>
        <name>dimethylallyl diphosphate</name>
        <dbReference type="ChEBI" id="CHEBI:57623"/>
    </ligand>
</feature>
<gene>
    <name evidence="4" type="primary">Bcdmats2</name>
    <name evidence="4" type="ORF">BCIN_14g04900</name>
</gene>
<proteinExistence type="inferred from homology"/>
<name>A0A384K3F0_BOTFB</name>
<dbReference type="OrthoDB" id="3354387at2759"/>
<reference evidence="4 5" key="1">
    <citation type="journal article" date="2011" name="PLoS Genet.">
        <title>Genomic analysis of the necrotrophic fungal pathogens Sclerotinia sclerotiorum and Botrytis cinerea.</title>
        <authorList>
            <person name="Amselem J."/>
            <person name="Cuomo C.A."/>
            <person name="van Kan J.A."/>
            <person name="Viaud M."/>
            <person name="Benito E.P."/>
            <person name="Couloux A."/>
            <person name="Coutinho P.M."/>
            <person name="de Vries R.P."/>
            <person name="Dyer P.S."/>
            <person name="Fillinger S."/>
            <person name="Fournier E."/>
            <person name="Gout L."/>
            <person name="Hahn M."/>
            <person name="Kohn L."/>
            <person name="Lapalu N."/>
            <person name="Plummer K.M."/>
            <person name="Pradier J.M."/>
            <person name="Quevillon E."/>
            <person name="Sharon A."/>
            <person name="Simon A."/>
            <person name="ten Have A."/>
            <person name="Tudzynski B."/>
            <person name="Tudzynski P."/>
            <person name="Wincker P."/>
            <person name="Andrew M."/>
            <person name="Anthouard V."/>
            <person name="Beever R.E."/>
            <person name="Beffa R."/>
            <person name="Benoit I."/>
            <person name="Bouzid O."/>
            <person name="Brault B."/>
            <person name="Chen Z."/>
            <person name="Choquer M."/>
            <person name="Collemare J."/>
            <person name="Cotton P."/>
            <person name="Danchin E.G."/>
            <person name="Da Silva C."/>
            <person name="Gautier A."/>
            <person name="Giraud C."/>
            <person name="Giraud T."/>
            <person name="Gonzalez C."/>
            <person name="Grossetete S."/>
            <person name="Guldener U."/>
            <person name="Henrissat B."/>
            <person name="Howlett B.J."/>
            <person name="Kodira C."/>
            <person name="Kretschmer M."/>
            <person name="Lappartient A."/>
            <person name="Leroch M."/>
            <person name="Levis C."/>
            <person name="Mauceli E."/>
            <person name="Neuveglise C."/>
            <person name="Oeser B."/>
            <person name="Pearson M."/>
            <person name="Poulain J."/>
            <person name="Poussereau N."/>
            <person name="Quesneville H."/>
            <person name="Rascle C."/>
            <person name="Schumacher J."/>
            <person name="Segurens B."/>
            <person name="Sexton A."/>
            <person name="Silva E."/>
            <person name="Sirven C."/>
            <person name="Soanes D.M."/>
            <person name="Talbot N.J."/>
            <person name="Templeton M."/>
            <person name="Yandava C."/>
            <person name="Yarden O."/>
            <person name="Zeng Q."/>
            <person name="Rollins J.A."/>
            <person name="Lebrun M.H."/>
            <person name="Dickman M."/>
        </authorList>
    </citation>
    <scope>NUCLEOTIDE SEQUENCE [LARGE SCALE GENOMIC DNA]</scope>
    <source>
        <strain evidence="4 5">B05.10</strain>
    </source>
</reference>
<dbReference type="InterPro" id="IPR017795">
    <property type="entry name" value="ABBA_NscD-like"/>
</dbReference>
<accession>A0A384K3F0</accession>
<dbReference type="AlphaFoldDB" id="A0A384K3F0"/>